<dbReference type="SMART" id="SM00487">
    <property type="entry name" value="DEXDc"/>
    <property type="match status" value="1"/>
</dbReference>
<comment type="caution">
    <text evidence="17">The sequence shown here is derived from an EMBL/GenBank/DDBJ whole genome shotgun (WGS) entry which is preliminary data.</text>
</comment>
<keyword evidence="18" id="KW-1185">Reference proteome</keyword>
<evidence type="ECO:0000256" key="13">
    <source>
        <dbReference type="RuleBase" id="RU367027"/>
    </source>
</evidence>
<feature type="compositionally biased region" description="Basic residues" evidence="14">
    <location>
        <begin position="836"/>
        <end position="848"/>
    </location>
</feature>
<name>A0A8H3IEE9_9LECA</name>
<dbReference type="CDD" id="cd12091">
    <property type="entry name" value="FANCM_ID"/>
    <property type="match status" value="1"/>
</dbReference>
<feature type="compositionally biased region" description="Basic and acidic residues" evidence="14">
    <location>
        <begin position="1081"/>
        <end position="1094"/>
    </location>
</feature>
<dbReference type="InterPro" id="IPR044749">
    <property type="entry name" value="FANCM_DEXDc"/>
</dbReference>
<keyword evidence="6" id="KW-0227">DNA damage</keyword>
<keyword evidence="9" id="KW-0067">ATP-binding</keyword>
<protein>
    <recommendedName>
        <fullName evidence="13">ATP-dependent DNA helicase</fullName>
        <ecNumber evidence="13">3.6.4.12</ecNumber>
    </recommendedName>
</protein>
<comment type="subcellular location">
    <subcellularLocation>
        <location evidence="2 13">Nucleus</location>
    </subcellularLocation>
</comment>
<keyword evidence="5" id="KW-0547">Nucleotide-binding</keyword>
<dbReference type="InterPro" id="IPR027417">
    <property type="entry name" value="P-loop_NTPase"/>
</dbReference>
<feature type="region of interest" description="Disordered" evidence="14">
    <location>
        <begin position="238"/>
        <end position="262"/>
    </location>
</feature>
<dbReference type="CDD" id="cd18801">
    <property type="entry name" value="SF2_C_FANCM_Hef"/>
    <property type="match status" value="1"/>
</dbReference>
<dbReference type="GO" id="GO:0005634">
    <property type="term" value="C:nucleus"/>
    <property type="evidence" value="ECO:0007669"/>
    <property type="project" value="UniProtKB-SubCell"/>
</dbReference>
<dbReference type="OrthoDB" id="164902at2759"/>
<reference evidence="17" key="1">
    <citation type="submission" date="2021-03" db="EMBL/GenBank/DDBJ databases">
        <authorList>
            <person name="Tagirdzhanova G."/>
        </authorList>
    </citation>
    <scope>NUCLEOTIDE SEQUENCE</scope>
</reference>
<feature type="compositionally biased region" description="Basic residues" evidence="14">
    <location>
        <begin position="75"/>
        <end position="84"/>
    </location>
</feature>
<keyword evidence="10" id="KW-0234">DNA repair</keyword>
<evidence type="ECO:0000256" key="14">
    <source>
        <dbReference type="SAM" id="MobiDB-lite"/>
    </source>
</evidence>
<evidence type="ECO:0000259" key="16">
    <source>
        <dbReference type="PROSITE" id="PS51194"/>
    </source>
</evidence>
<keyword evidence="11" id="KW-0539">Nucleus</keyword>
<evidence type="ECO:0000313" key="18">
    <source>
        <dbReference type="Proteomes" id="UP000664534"/>
    </source>
</evidence>
<feature type="region of interest" description="Disordered" evidence="14">
    <location>
        <begin position="822"/>
        <end position="894"/>
    </location>
</feature>
<keyword evidence="7" id="KW-0378">Hydrolase</keyword>
<proteinExistence type="inferred from homology"/>
<dbReference type="GO" id="GO:0005524">
    <property type="term" value="F:ATP binding"/>
    <property type="evidence" value="ECO:0007669"/>
    <property type="project" value="UniProtKB-UniRule"/>
</dbReference>
<feature type="compositionally biased region" description="Basic and acidic residues" evidence="14">
    <location>
        <begin position="60"/>
        <end position="74"/>
    </location>
</feature>
<organism evidence="17 18">
    <name type="scientific">Imshaugia aleurites</name>
    <dbReference type="NCBI Taxonomy" id="172621"/>
    <lineage>
        <taxon>Eukaryota</taxon>
        <taxon>Fungi</taxon>
        <taxon>Dikarya</taxon>
        <taxon>Ascomycota</taxon>
        <taxon>Pezizomycotina</taxon>
        <taxon>Lecanoromycetes</taxon>
        <taxon>OSLEUM clade</taxon>
        <taxon>Lecanoromycetidae</taxon>
        <taxon>Lecanorales</taxon>
        <taxon>Lecanorineae</taxon>
        <taxon>Parmeliaceae</taxon>
        <taxon>Imshaugia</taxon>
    </lineage>
</organism>
<dbReference type="PANTHER" id="PTHR14025">
    <property type="entry name" value="FANCONI ANEMIA GROUP M FANCM FAMILY MEMBER"/>
    <property type="match status" value="1"/>
</dbReference>
<dbReference type="GO" id="GO:0036297">
    <property type="term" value="P:interstrand cross-link repair"/>
    <property type="evidence" value="ECO:0007669"/>
    <property type="project" value="TreeGrafter"/>
</dbReference>
<dbReference type="InterPro" id="IPR014001">
    <property type="entry name" value="Helicase_ATP-bd"/>
</dbReference>
<evidence type="ECO:0000256" key="12">
    <source>
        <dbReference type="ARBA" id="ARBA00047995"/>
    </source>
</evidence>
<dbReference type="PROSITE" id="PS51192">
    <property type="entry name" value="HELICASE_ATP_BIND_1"/>
    <property type="match status" value="1"/>
</dbReference>
<evidence type="ECO:0000256" key="3">
    <source>
        <dbReference type="ARBA" id="ARBA00009889"/>
    </source>
</evidence>
<dbReference type="Pfam" id="PF00271">
    <property type="entry name" value="Helicase_C"/>
    <property type="match status" value="1"/>
</dbReference>
<dbReference type="InterPro" id="IPR039686">
    <property type="entry name" value="FANCM/Mph1-like_ID"/>
</dbReference>
<dbReference type="PROSITE" id="PS51194">
    <property type="entry name" value="HELICASE_CTER"/>
    <property type="match status" value="1"/>
</dbReference>
<dbReference type="EC" id="3.6.4.12" evidence="13"/>
<evidence type="ECO:0000256" key="1">
    <source>
        <dbReference type="ARBA" id="ARBA00003813"/>
    </source>
</evidence>
<dbReference type="Proteomes" id="UP000664534">
    <property type="component" value="Unassembled WGS sequence"/>
</dbReference>
<feature type="domain" description="Helicase C-terminal" evidence="16">
    <location>
        <begin position="635"/>
        <end position="801"/>
    </location>
</feature>
<dbReference type="GO" id="GO:0000400">
    <property type="term" value="F:four-way junction DNA binding"/>
    <property type="evidence" value="ECO:0007669"/>
    <property type="project" value="TreeGrafter"/>
</dbReference>
<feature type="region of interest" description="Disordered" evidence="14">
    <location>
        <begin position="1057"/>
        <end position="1149"/>
    </location>
</feature>
<evidence type="ECO:0000256" key="5">
    <source>
        <dbReference type="ARBA" id="ARBA00022741"/>
    </source>
</evidence>
<comment type="subunit">
    <text evidence="4 13">Interacts with the MHF histone-fold complex to form the FANCM-MHF complex.</text>
</comment>
<evidence type="ECO:0000259" key="15">
    <source>
        <dbReference type="PROSITE" id="PS51192"/>
    </source>
</evidence>
<dbReference type="GO" id="GO:0045003">
    <property type="term" value="P:double-strand break repair via synthesis-dependent strand annealing"/>
    <property type="evidence" value="ECO:0007669"/>
    <property type="project" value="TreeGrafter"/>
</dbReference>
<comment type="similarity">
    <text evidence="3 13">Belongs to the DEAD box helicase family. DEAH subfamily. FANCM sub-subfamily.</text>
</comment>
<feature type="domain" description="Helicase ATP-binding" evidence="15">
    <location>
        <begin position="290"/>
        <end position="458"/>
    </location>
</feature>
<feature type="region of interest" description="Disordered" evidence="14">
    <location>
        <begin position="1"/>
        <end position="150"/>
    </location>
</feature>
<feature type="compositionally biased region" description="Polar residues" evidence="14">
    <location>
        <begin position="1071"/>
        <end position="1080"/>
    </location>
</feature>
<dbReference type="Pfam" id="PF04851">
    <property type="entry name" value="ResIII"/>
    <property type="match status" value="1"/>
</dbReference>
<evidence type="ECO:0000256" key="11">
    <source>
        <dbReference type="ARBA" id="ARBA00023242"/>
    </source>
</evidence>
<evidence type="ECO:0000256" key="8">
    <source>
        <dbReference type="ARBA" id="ARBA00022806"/>
    </source>
</evidence>
<evidence type="ECO:0000256" key="10">
    <source>
        <dbReference type="ARBA" id="ARBA00023204"/>
    </source>
</evidence>
<dbReference type="AlphaFoldDB" id="A0A8H3IEE9"/>
<dbReference type="SUPFAM" id="SSF52540">
    <property type="entry name" value="P-loop containing nucleoside triphosphate hydrolases"/>
    <property type="match status" value="1"/>
</dbReference>
<dbReference type="EMBL" id="CAJPDT010000007">
    <property type="protein sequence ID" value="CAF9910599.1"/>
    <property type="molecule type" value="Genomic_DNA"/>
</dbReference>
<evidence type="ECO:0000313" key="17">
    <source>
        <dbReference type="EMBL" id="CAF9910599.1"/>
    </source>
</evidence>
<dbReference type="GO" id="GO:0016787">
    <property type="term" value="F:hydrolase activity"/>
    <property type="evidence" value="ECO:0007669"/>
    <property type="project" value="UniProtKB-KW"/>
</dbReference>
<evidence type="ECO:0000256" key="9">
    <source>
        <dbReference type="ARBA" id="ARBA00022840"/>
    </source>
</evidence>
<evidence type="ECO:0000256" key="4">
    <source>
        <dbReference type="ARBA" id="ARBA00011390"/>
    </source>
</evidence>
<dbReference type="FunFam" id="3.40.50.300:FF:000861">
    <property type="entry name" value="Fanconi anemia, complementation group M"/>
    <property type="match status" value="1"/>
</dbReference>
<dbReference type="InterPro" id="IPR006935">
    <property type="entry name" value="Helicase/UvrB_N"/>
</dbReference>
<evidence type="ECO:0000256" key="2">
    <source>
        <dbReference type="ARBA" id="ARBA00004123"/>
    </source>
</evidence>
<comment type="function">
    <text evidence="1 13">ATP-dependent DNA helicase involved in DNA damage repair by homologous recombination and in genome maintenance. Capable of unwinding D-loops. Plays a role in limiting crossover recombinants during mitotic DNA double-strand break (DSB) repair. Component of a FANCM-MHF complex which promotes gene conversion at blocked replication forks, probably by reversal of the stalled fork.</text>
</comment>
<dbReference type="SMART" id="SM00490">
    <property type="entry name" value="HELICc"/>
    <property type="match status" value="1"/>
</dbReference>
<dbReference type="GO" id="GO:0009378">
    <property type="term" value="F:four-way junction helicase activity"/>
    <property type="evidence" value="ECO:0007669"/>
    <property type="project" value="TreeGrafter"/>
</dbReference>
<accession>A0A8H3IEE9</accession>
<evidence type="ECO:0000256" key="6">
    <source>
        <dbReference type="ARBA" id="ARBA00022763"/>
    </source>
</evidence>
<comment type="catalytic activity">
    <reaction evidence="12 13">
        <text>ATP + H2O = ADP + phosphate + H(+)</text>
        <dbReference type="Rhea" id="RHEA:13065"/>
        <dbReference type="ChEBI" id="CHEBI:15377"/>
        <dbReference type="ChEBI" id="CHEBI:15378"/>
        <dbReference type="ChEBI" id="CHEBI:30616"/>
        <dbReference type="ChEBI" id="CHEBI:43474"/>
        <dbReference type="ChEBI" id="CHEBI:456216"/>
        <dbReference type="EC" id="3.6.4.12"/>
    </reaction>
</comment>
<dbReference type="InterPro" id="IPR001650">
    <property type="entry name" value="Helicase_C-like"/>
</dbReference>
<dbReference type="PANTHER" id="PTHR14025:SF20">
    <property type="entry name" value="FANCONI ANEMIA GROUP M PROTEIN"/>
    <property type="match status" value="1"/>
</dbReference>
<gene>
    <name evidence="17" type="primary">MPH1</name>
    <name evidence="17" type="ORF">IMSHALPRED_009251</name>
</gene>
<evidence type="ECO:0000256" key="7">
    <source>
        <dbReference type="ARBA" id="ARBA00022801"/>
    </source>
</evidence>
<dbReference type="GO" id="GO:0043138">
    <property type="term" value="F:3'-5' DNA helicase activity"/>
    <property type="evidence" value="ECO:0007669"/>
    <property type="project" value="InterPro"/>
</dbReference>
<dbReference type="Gene3D" id="3.40.50.300">
    <property type="entry name" value="P-loop containing nucleotide triphosphate hydrolases"/>
    <property type="match status" value="2"/>
</dbReference>
<sequence length="1149" mass="128497">MASQSLGDPDDEVQSLSQQAQRPAKRRKLDSSDYGTDTEIGSTGERDSLISSDTLAQDLHGAENKGNEDGENAKPKSKYKIHIPKKSDLPSDAFFTQPPQRSSSPYRIDQFHWHKPRKPSPPSVSAPAQLERLQQQSPKNPPLKTTFMGKDDVDENVLLRPQQGQEADDEFGLDDSYEDLLADLPPDAFSCANSAGGPRETIFISSQQEYPSQTKRFQKLTAPLANLRQITLFGTQAQEANPQTQSTRKHNWPMTNREEPATHHKLDREALATWVYPKNLGTIRDYQYSIVARGLYNNMLVALPTGLGKTFIAATIMLNWFRWTTDSQIVFVAPTKPLVSQQVKACFDIAGIPRSATTMLTGGIPSGLRAEEWQNKRVFFMTPQTIINDLQSGICDPKRLVLLVVDEAHRATGNYAYVKVVSFLKRFNSSFRVLALTATPGASVEKVQEVIDGLGISRVEIRTEESIDIRQYVHSRNIERVLFDNSDEMVMVMELFSRALQPVLNKLTGMNAYWTRDPMALTPYGCNQARIKWMSSDAGRKANMGVKGMVNTIFSILASLSHGIELLKFHGIGPFYHKVLGFRNELHNNGKKGGKYAKQINECEPFQTMMSRVQIWINSPDFVGHPKLEYLQSVVMNHFLDAGDGRGASDPSSTRVMVFSHYRDSAEEIARVLKRNDPMIRPHVFVGQASSKGSDGMDQKKQLDIIKKFQTGIYNTLVATSIGEEGLDIGEVDLIVCYDASASPIRMLQRMGRTGRKRAGNIVVTLMKGKEEDNFIKAKDNYEKMQKEIASGTKFNFHDEDSRRIVPRDFVPVVDKKFIEIPPENTQANLPEPTKRGRKPPKRPAKKFHMPDGVRTGFVKASRIGDDEDSEDVRPTRAPAKKRCPSQPSPEPIPSLEEVLLTPAQERDFERQYLDVKGDVPQIVEVPRVDAFPDLQRSLRPTKHIGHSHTTKRAVLMLKAIHNISPHACEGYTKHLHSQDERAGQVQAEKRAMHFGSQLADEACSEFSGGSEPPVVDTPLRQTTARDRQVAIPKNAIIAICSADELASDDSLNDFFNNDMGEDTDLDDMPSSKSLPPSLQESDRLFHEPRDALVHSDAGSDDGLPDFGMLVQKNGPTKSVEKRSTEQMRSGRLQRRGGKKVVPDDSEDE</sequence>
<keyword evidence="8 17" id="KW-0347">Helicase</keyword>
<dbReference type="CDD" id="cd18033">
    <property type="entry name" value="DEXDc_FANCM"/>
    <property type="match status" value="1"/>
</dbReference>